<gene>
    <name evidence="4" type="ORF">CIAN88_01645</name>
</gene>
<dbReference type="InterPro" id="IPR002053">
    <property type="entry name" value="Glyco_hydro_25"/>
</dbReference>
<feature type="domain" description="Fibronectin type-III" evidence="3">
    <location>
        <begin position="324"/>
        <end position="413"/>
    </location>
</feature>
<evidence type="ECO:0000313" key="5">
    <source>
        <dbReference type="Proteomes" id="UP000030008"/>
    </source>
</evidence>
<protein>
    <submittedName>
        <fullName evidence="4">1,4-beta-N-acetylmuramidase</fullName>
    </submittedName>
</protein>
<comment type="caution">
    <text evidence="4">The sequence shown here is derived from an EMBL/GenBank/DDBJ whole genome shotgun (WGS) entry which is preliminary data.</text>
</comment>
<dbReference type="PROSITE" id="PS50853">
    <property type="entry name" value="FN3"/>
    <property type="match status" value="1"/>
</dbReference>
<dbReference type="Gene3D" id="3.20.20.80">
    <property type="entry name" value="Glycosidases"/>
    <property type="match status" value="1"/>
</dbReference>
<dbReference type="SUPFAM" id="SSF51445">
    <property type="entry name" value="(Trans)glycosidases"/>
    <property type="match status" value="1"/>
</dbReference>
<evidence type="ECO:0000256" key="1">
    <source>
        <dbReference type="ARBA" id="ARBA00010646"/>
    </source>
</evidence>
<dbReference type="GO" id="GO:0009253">
    <property type="term" value="P:peptidoglycan catabolic process"/>
    <property type="evidence" value="ECO:0007669"/>
    <property type="project" value="InterPro"/>
</dbReference>
<dbReference type="PANTHER" id="PTHR34135">
    <property type="entry name" value="LYSOZYME"/>
    <property type="match status" value="1"/>
</dbReference>
<dbReference type="GO" id="GO:0016052">
    <property type="term" value="P:carbohydrate catabolic process"/>
    <property type="evidence" value="ECO:0007669"/>
    <property type="project" value="TreeGrafter"/>
</dbReference>
<feature type="chain" id="PRO_5001947617" evidence="2">
    <location>
        <begin position="21"/>
        <end position="576"/>
    </location>
</feature>
<dbReference type="PANTHER" id="PTHR34135:SF2">
    <property type="entry name" value="LYSOZYME"/>
    <property type="match status" value="1"/>
</dbReference>
<dbReference type="GO" id="GO:0016998">
    <property type="term" value="P:cell wall macromolecule catabolic process"/>
    <property type="evidence" value="ECO:0007669"/>
    <property type="project" value="InterPro"/>
</dbReference>
<proteinExistence type="inferred from homology"/>
<dbReference type="AlphaFoldDB" id="A0A099ICD8"/>
<dbReference type="Gene3D" id="2.30.30.170">
    <property type="match status" value="1"/>
</dbReference>
<comment type="similarity">
    <text evidence="1">Belongs to the glycosyl hydrolase 25 family.</text>
</comment>
<dbReference type="InterPro" id="IPR038200">
    <property type="entry name" value="GW_dom_sf"/>
</dbReference>
<feature type="signal peptide" evidence="2">
    <location>
        <begin position="1"/>
        <end position="20"/>
    </location>
</feature>
<dbReference type="EMBL" id="JQIF01000008">
    <property type="protein sequence ID" value="KGJ54817.1"/>
    <property type="molecule type" value="Genomic_DNA"/>
</dbReference>
<dbReference type="RefSeq" id="WP_044903620.1">
    <property type="nucleotide sequence ID" value="NZ_JQIF01000008.1"/>
</dbReference>
<evidence type="ECO:0000259" key="3">
    <source>
        <dbReference type="PROSITE" id="PS50853"/>
    </source>
</evidence>
<dbReference type="InterPro" id="IPR003961">
    <property type="entry name" value="FN3_dom"/>
</dbReference>
<sequence length="576" mass="65816">MRKLLVTLLAAGLCLTGVHAQETENTDGTVTNTDTNEIKTVTSDTYQPIGEMEGAENAAMGDGTPQQPQTQYRSRSANARLIAPVWGMNGTTKTFTYTKDGQSVVVENPKQVVDVSEHDGKINWEKLKSEGIDGAILRIGWGVGYTDEYFDYNISECKRLGIPYGLYLYSYAYDANFAYAEADSTIERLQGYDLTDMSYPIYYDIEAFKAYNHDGATRVPPKDVKTYESIIKTYVDKMNSAGYSGKVHVYSYRSYCQKQLNSAYILGLTSWIAEYGSYLAFDNPYYTGDSGWQYTSEADFEGITPENVDVSMFTNTLLSLQTQSPANLTATVEGTNIKLTWDKVPYNTRYRVYYQTTDDGEWNYLTSQTGTSYTFKTGTSGASYRFVVRTANLINGEYKFSQASFSNRLTYPQKKAQGFYNLSRRVRVFSSPNAANYNRYDPFKKKWMGSMKNYNNKPLLLTREYVNEEGTSYWSAYYNGKWIGYINSYALKNSVKKDTYFGWGENNARVFNTPNPQKYWLYNAPADKWVKRMTGYRNQKFTIKRSLARADGSLYYSCYIGDKWIGYINSWGFQNQ</sequence>
<evidence type="ECO:0000256" key="2">
    <source>
        <dbReference type="SAM" id="SignalP"/>
    </source>
</evidence>
<dbReference type="SUPFAM" id="SSF49265">
    <property type="entry name" value="Fibronectin type III"/>
    <property type="match status" value="1"/>
</dbReference>
<dbReference type="CDD" id="cd00063">
    <property type="entry name" value="FN3"/>
    <property type="match status" value="1"/>
</dbReference>
<dbReference type="GO" id="GO:0003796">
    <property type="term" value="F:lysozyme activity"/>
    <property type="evidence" value="ECO:0007669"/>
    <property type="project" value="InterPro"/>
</dbReference>
<dbReference type="PROSITE" id="PS51904">
    <property type="entry name" value="GLYCOSYL_HYDROL_F25_2"/>
    <property type="match status" value="1"/>
</dbReference>
<reference evidence="4 5" key="1">
    <citation type="submission" date="2014-08" db="EMBL/GenBank/DDBJ databases">
        <title>Clostridium innocuum, an unnegligible vancomycin-resistant pathogen causing extra-intestinal infections.</title>
        <authorList>
            <person name="Feng Y."/>
            <person name="Chiu C.-H."/>
        </authorList>
    </citation>
    <scope>NUCLEOTIDE SEQUENCE [LARGE SCALE GENOMIC DNA]</scope>
    <source>
        <strain evidence="4 5">AN88</strain>
    </source>
</reference>
<dbReference type="Pfam" id="PF01183">
    <property type="entry name" value="Glyco_hydro_25"/>
    <property type="match status" value="1"/>
</dbReference>
<dbReference type="InterPro" id="IPR013783">
    <property type="entry name" value="Ig-like_fold"/>
</dbReference>
<accession>A0A099ICD8</accession>
<dbReference type="Proteomes" id="UP000030008">
    <property type="component" value="Unassembled WGS sequence"/>
</dbReference>
<name>A0A099ICD8_CLOIN</name>
<dbReference type="Gene3D" id="2.60.40.10">
    <property type="entry name" value="Immunoglobulins"/>
    <property type="match status" value="1"/>
</dbReference>
<dbReference type="InterPro" id="IPR036116">
    <property type="entry name" value="FN3_sf"/>
</dbReference>
<dbReference type="InterPro" id="IPR017853">
    <property type="entry name" value="GH"/>
</dbReference>
<evidence type="ECO:0000313" key="4">
    <source>
        <dbReference type="EMBL" id="KGJ54817.1"/>
    </source>
</evidence>
<keyword evidence="2" id="KW-0732">Signal</keyword>
<dbReference type="SUPFAM" id="SSF82057">
    <property type="entry name" value="Prokaryotic SH3-related domain"/>
    <property type="match status" value="1"/>
</dbReference>
<organism evidence="4 5">
    <name type="scientific">Clostridium innocuum</name>
    <dbReference type="NCBI Taxonomy" id="1522"/>
    <lineage>
        <taxon>Bacteria</taxon>
        <taxon>Bacillati</taxon>
        <taxon>Bacillota</taxon>
        <taxon>Clostridia</taxon>
        <taxon>Eubacteriales</taxon>
        <taxon>Clostridiaceae</taxon>
        <taxon>Clostridium</taxon>
    </lineage>
</organism>